<comment type="caution">
    <text evidence="5">The sequence shown here is derived from an EMBL/GenBank/DDBJ whole genome shotgun (WGS) entry which is preliminary data.</text>
</comment>
<dbReference type="PANTHER" id="PTHR33121:SF71">
    <property type="entry name" value="OXYGEN SENSOR PROTEIN DOSP"/>
    <property type="match status" value="1"/>
</dbReference>
<dbReference type="NCBIfam" id="TIGR00254">
    <property type="entry name" value="GGDEF"/>
    <property type="match status" value="1"/>
</dbReference>
<dbReference type="SUPFAM" id="SSF141868">
    <property type="entry name" value="EAL domain-like"/>
    <property type="match status" value="1"/>
</dbReference>
<gene>
    <name evidence="5" type="ORF">GCM10007923_47260</name>
</gene>
<dbReference type="Pfam" id="PF00563">
    <property type="entry name" value="EAL"/>
    <property type="match status" value="1"/>
</dbReference>
<dbReference type="InterPro" id="IPR029787">
    <property type="entry name" value="Nucleotide_cyclase"/>
</dbReference>
<dbReference type="PANTHER" id="PTHR33121">
    <property type="entry name" value="CYCLIC DI-GMP PHOSPHODIESTERASE PDEF"/>
    <property type="match status" value="1"/>
</dbReference>
<dbReference type="Proteomes" id="UP001156702">
    <property type="component" value="Unassembled WGS sequence"/>
</dbReference>
<reference evidence="6" key="1">
    <citation type="journal article" date="2019" name="Int. J. Syst. Evol. Microbiol.">
        <title>The Global Catalogue of Microorganisms (GCM) 10K type strain sequencing project: providing services to taxonomists for standard genome sequencing and annotation.</title>
        <authorList>
            <consortium name="The Broad Institute Genomics Platform"/>
            <consortium name="The Broad Institute Genome Sequencing Center for Infectious Disease"/>
            <person name="Wu L."/>
            <person name="Ma J."/>
        </authorList>
    </citation>
    <scope>NUCLEOTIDE SEQUENCE [LARGE SCALE GENOMIC DNA]</scope>
    <source>
        <strain evidence="6">NBRC 102122</strain>
    </source>
</reference>
<dbReference type="InterPro" id="IPR035919">
    <property type="entry name" value="EAL_sf"/>
</dbReference>
<evidence type="ECO:0000259" key="4">
    <source>
        <dbReference type="PROSITE" id="PS50887"/>
    </source>
</evidence>
<feature type="domain" description="GGDEF" evidence="4">
    <location>
        <begin position="256"/>
        <end position="391"/>
    </location>
</feature>
<feature type="transmembrane region" description="Helical" evidence="2">
    <location>
        <begin position="59"/>
        <end position="76"/>
    </location>
</feature>
<dbReference type="PROSITE" id="PS50887">
    <property type="entry name" value="GGDEF"/>
    <property type="match status" value="1"/>
</dbReference>
<dbReference type="InterPro" id="IPR001633">
    <property type="entry name" value="EAL_dom"/>
</dbReference>
<keyword evidence="2" id="KW-0812">Transmembrane</keyword>
<dbReference type="PROSITE" id="PS50883">
    <property type="entry name" value="EAL"/>
    <property type="match status" value="1"/>
</dbReference>
<keyword evidence="2" id="KW-0472">Membrane</keyword>
<evidence type="ECO:0000313" key="6">
    <source>
        <dbReference type="Proteomes" id="UP001156702"/>
    </source>
</evidence>
<dbReference type="EMBL" id="BSOP01000039">
    <property type="protein sequence ID" value="GLR53511.1"/>
    <property type="molecule type" value="Genomic_DNA"/>
</dbReference>
<feature type="transmembrane region" description="Helical" evidence="2">
    <location>
        <begin position="35"/>
        <end position="53"/>
    </location>
</feature>
<sequence>MIGPLFRVFASEQDPRDREELVVAQYKSLTKQIPLLYVILLSNAWMVALSHHGSAPVPLTLHIPVILTGLCVARLLRWRRRSQAEPSFSEASRSLRATTVLAGLLAAAFLAWGLTLYSYGTAFTQGQVAFFIGITVVGCIFCLIHLPLAALCAAVIVNIPFVVFLVSTGNQASIAVAVNIFLVSMAMLAILGTHYNDFASLIRERRRQRLKQAEIEDLAAENRWLANHDALTGLPNRHNFLAAIDAALSSVNARHAELFIAVVNLDGFRAVNDAFGNQDGDHVLMEAARRLGSKDDIDFMVFRLGGDEFGLVWQRPRNGVAAVLAECEEICASLAVPYPIGGVEARISATMGLSSSGTVAGCARSIHEAAQYALVHAKRNHRRGRVTLFTMDHQDAIRRHSILEQAMQTTDLDAELTLAFQPIVDVRSGLPIGFEALARWDSQDLGPVRPDEFIVVAERAGLANRLTCVLLAKVLAVAATWPAWLRLSFNLSMQDICSSDSVLRLVAILNRSGVDPGRIDFEITETAVVGDFDQLVEAVTVLRAMGAGISLDDFGTGYSTLWQVNRLPLDKIKVDRSFVTNINESTTGYKIVKSVIALCRDMKINCVIEGVETVEELDTLRELDCGLVQGYYYSRPLPADAVLGYIDATFAGTAVSRRSQNEPAEFPKPRRRNFAGRRQAARRPA</sequence>
<keyword evidence="6" id="KW-1185">Reference proteome</keyword>
<evidence type="ECO:0000256" key="2">
    <source>
        <dbReference type="SAM" id="Phobius"/>
    </source>
</evidence>
<dbReference type="InterPro" id="IPR043128">
    <property type="entry name" value="Rev_trsase/Diguanyl_cyclase"/>
</dbReference>
<dbReference type="InterPro" id="IPR000160">
    <property type="entry name" value="GGDEF_dom"/>
</dbReference>
<feature type="transmembrane region" description="Helical" evidence="2">
    <location>
        <begin position="172"/>
        <end position="195"/>
    </location>
</feature>
<feature type="transmembrane region" description="Helical" evidence="2">
    <location>
        <begin position="125"/>
        <end position="143"/>
    </location>
</feature>
<dbReference type="Gene3D" id="3.30.70.270">
    <property type="match status" value="1"/>
</dbReference>
<feature type="compositionally biased region" description="Basic residues" evidence="1">
    <location>
        <begin position="669"/>
        <end position="685"/>
    </location>
</feature>
<dbReference type="SMART" id="SM00052">
    <property type="entry name" value="EAL"/>
    <property type="match status" value="1"/>
</dbReference>
<feature type="transmembrane region" description="Helical" evidence="2">
    <location>
        <begin position="97"/>
        <end position="119"/>
    </location>
</feature>
<proteinExistence type="predicted"/>
<dbReference type="CDD" id="cd01949">
    <property type="entry name" value="GGDEF"/>
    <property type="match status" value="1"/>
</dbReference>
<dbReference type="SUPFAM" id="SSF55073">
    <property type="entry name" value="Nucleotide cyclase"/>
    <property type="match status" value="1"/>
</dbReference>
<accession>A0ABQ5ZN34</accession>
<dbReference type="RefSeq" id="WP_244769729.1">
    <property type="nucleotide sequence ID" value="NZ_BSOP01000039.1"/>
</dbReference>
<protein>
    <submittedName>
        <fullName evidence="5">GGDEF-domain containing protein</fullName>
    </submittedName>
</protein>
<dbReference type="InterPro" id="IPR050706">
    <property type="entry name" value="Cyclic-di-GMP_PDE-like"/>
</dbReference>
<dbReference type="Gene3D" id="3.20.20.450">
    <property type="entry name" value="EAL domain"/>
    <property type="match status" value="1"/>
</dbReference>
<dbReference type="Pfam" id="PF00990">
    <property type="entry name" value="GGDEF"/>
    <property type="match status" value="1"/>
</dbReference>
<feature type="region of interest" description="Disordered" evidence="1">
    <location>
        <begin position="658"/>
        <end position="685"/>
    </location>
</feature>
<keyword evidence="2" id="KW-1133">Transmembrane helix</keyword>
<organism evidence="5 6">
    <name type="scientific">Shinella yambaruensis</name>
    <dbReference type="NCBI Taxonomy" id="415996"/>
    <lineage>
        <taxon>Bacteria</taxon>
        <taxon>Pseudomonadati</taxon>
        <taxon>Pseudomonadota</taxon>
        <taxon>Alphaproteobacteria</taxon>
        <taxon>Hyphomicrobiales</taxon>
        <taxon>Rhizobiaceae</taxon>
        <taxon>Shinella</taxon>
    </lineage>
</organism>
<dbReference type="CDD" id="cd01948">
    <property type="entry name" value="EAL"/>
    <property type="match status" value="1"/>
</dbReference>
<dbReference type="SMART" id="SM00267">
    <property type="entry name" value="GGDEF"/>
    <property type="match status" value="1"/>
</dbReference>
<name>A0ABQ5ZN34_9HYPH</name>
<evidence type="ECO:0000256" key="1">
    <source>
        <dbReference type="SAM" id="MobiDB-lite"/>
    </source>
</evidence>
<evidence type="ECO:0000313" key="5">
    <source>
        <dbReference type="EMBL" id="GLR53511.1"/>
    </source>
</evidence>
<evidence type="ECO:0000259" key="3">
    <source>
        <dbReference type="PROSITE" id="PS50883"/>
    </source>
</evidence>
<feature type="domain" description="EAL" evidence="3">
    <location>
        <begin position="396"/>
        <end position="650"/>
    </location>
</feature>